<evidence type="ECO:0000313" key="1">
    <source>
        <dbReference type="EMBL" id="EJT99472.1"/>
    </source>
</evidence>
<dbReference type="HOGENOM" id="CLU_1378077_0_0_1"/>
<protein>
    <submittedName>
        <fullName evidence="1">Uncharacterized protein</fullName>
    </submittedName>
</protein>
<sequence>MPAIGCVRRLRGVLGGLLAVAGLANIASSMQHSTTLTPSRAFKLHLSSSPGLSAEGDNLFGLDDGSRHLESVVSKDGSIPQTKLLVHVAGTPPISSRGMKNRAHQETVFLIDPNNPRGTLYVVNNQSDTIPDVRFIASSGRALQQDPTPTQRDFANIWVETMWKSKQIKLASQTTIMLGVHGNGLSNLLWMENPLDRQ</sequence>
<evidence type="ECO:0000313" key="2">
    <source>
        <dbReference type="Proteomes" id="UP000030653"/>
    </source>
</evidence>
<dbReference type="GeneID" id="63683968"/>
<dbReference type="EMBL" id="JH795869">
    <property type="protein sequence ID" value="EJT99472.1"/>
    <property type="molecule type" value="Genomic_DNA"/>
</dbReference>
<dbReference type="RefSeq" id="XP_040626370.1">
    <property type="nucleotide sequence ID" value="XM_040768906.1"/>
</dbReference>
<organism evidence="1 2">
    <name type="scientific">Dacryopinax primogenitus (strain DJM 731)</name>
    <name type="common">Brown rot fungus</name>
    <dbReference type="NCBI Taxonomy" id="1858805"/>
    <lineage>
        <taxon>Eukaryota</taxon>
        <taxon>Fungi</taxon>
        <taxon>Dikarya</taxon>
        <taxon>Basidiomycota</taxon>
        <taxon>Agaricomycotina</taxon>
        <taxon>Dacrymycetes</taxon>
        <taxon>Dacrymycetales</taxon>
        <taxon>Dacrymycetaceae</taxon>
        <taxon>Dacryopinax</taxon>
    </lineage>
</organism>
<dbReference type="AlphaFoldDB" id="M5G6T9"/>
<name>M5G6T9_DACPD</name>
<dbReference type="OrthoDB" id="529273at2759"/>
<proteinExistence type="predicted"/>
<accession>M5G6T9</accession>
<dbReference type="Proteomes" id="UP000030653">
    <property type="component" value="Unassembled WGS sequence"/>
</dbReference>
<gene>
    <name evidence="1" type="ORF">DACRYDRAFT_109576</name>
</gene>
<keyword evidence="2" id="KW-1185">Reference proteome</keyword>
<reference evidence="1 2" key="1">
    <citation type="journal article" date="2012" name="Science">
        <title>The Paleozoic origin of enzymatic lignin decomposition reconstructed from 31 fungal genomes.</title>
        <authorList>
            <person name="Floudas D."/>
            <person name="Binder M."/>
            <person name="Riley R."/>
            <person name="Barry K."/>
            <person name="Blanchette R.A."/>
            <person name="Henrissat B."/>
            <person name="Martinez A.T."/>
            <person name="Otillar R."/>
            <person name="Spatafora J.W."/>
            <person name="Yadav J.S."/>
            <person name="Aerts A."/>
            <person name="Benoit I."/>
            <person name="Boyd A."/>
            <person name="Carlson A."/>
            <person name="Copeland A."/>
            <person name="Coutinho P.M."/>
            <person name="de Vries R.P."/>
            <person name="Ferreira P."/>
            <person name="Findley K."/>
            <person name="Foster B."/>
            <person name="Gaskell J."/>
            <person name="Glotzer D."/>
            <person name="Gorecki P."/>
            <person name="Heitman J."/>
            <person name="Hesse C."/>
            <person name="Hori C."/>
            <person name="Igarashi K."/>
            <person name="Jurgens J.A."/>
            <person name="Kallen N."/>
            <person name="Kersten P."/>
            <person name="Kohler A."/>
            <person name="Kuees U."/>
            <person name="Kumar T.K.A."/>
            <person name="Kuo A."/>
            <person name="LaButti K."/>
            <person name="Larrondo L.F."/>
            <person name="Lindquist E."/>
            <person name="Ling A."/>
            <person name="Lombard V."/>
            <person name="Lucas S."/>
            <person name="Lundell T."/>
            <person name="Martin R."/>
            <person name="McLaughlin D.J."/>
            <person name="Morgenstern I."/>
            <person name="Morin E."/>
            <person name="Murat C."/>
            <person name="Nagy L.G."/>
            <person name="Nolan M."/>
            <person name="Ohm R.A."/>
            <person name="Patyshakuliyeva A."/>
            <person name="Rokas A."/>
            <person name="Ruiz-Duenas F.J."/>
            <person name="Sabat G."/>
            <person name="Salamov A."/>
            <person name="Samejima M."/>
            <person name="Schmutz J."/>
            <person name="Slot J.C."/>
            <person name="St John F."/>
            <person name="Stenlid J."/>
            <person name="Sun H."/>
            <person name="Sun S."/>
            <person name="Syed K."/>
            <person name="Tsang A."/>
            <person name="Wiebenga A."/>
            <person name="Young D."/>
            <person name="Pisabarro A."/>
            <person name="Eastwood D.C."/>
            <person name="Martin F."/>
            <person name="Cullen D."/>
            <person name="Grigoriev I.V."/>
            <person name="Hibbett D.S."/>
        </authorList>
    </citation>
    <scope>NUCLEOTIDE SEQUENCE [LARGE SCALE GENOMIC DNA]</scope>
    <source>
        <strain evidence="1 2">DJM-731 SS1</strain>
    </source>
</reference>